<comment type="caution">
    <text evidence="1">The sequence shown here is derived from an EMBL/GenBank/DDBJ whole genome shotgun (WGS) entry which is preliminary data.</text>
</comment>
<dbReference type="PIRSF" id="PIRSF028188">
    <property type="entry name" value="Amdntrnsf_FN0238"/>
    <property type="match status" value="1"/>
</dbReference>
<dbReference type="OMA" id="HCTRLPC"/>
<dbReference type="AlphaFoldDB" id="A0A0B6E1X9"/>
<dbReference type="HOGENOM" id="CLU_077407_0_0_6"/>
<accession>A0A0B6E1X9</accession>
<dbReference type="SUPFAM" id="SSF55909">
    <property type="entry name" value="Pentein"/>
    <property type="match status" value="1"/>
</dbReference>
<dbReference type="eggNOG" id="COG4874">
    <property type="taxonomic scope" value="Bacteria"/>
</dbReference>
<dbReference type="EMBL" id="JAAGKH010000019">
    <property type="protein sequence ID" value="NDR88781.1"/>
    <property type="molecule type" value="Genomic_DNA"/>
</dbReference>
<organism evidence="1">
    <name type="scientific">Francisella tularensis subsp. holarctica</name>
    <dbReference type="NCBI Taxonomy" id="119857"/>
    <lineage>
        <taxon>Bacteria</taxon>
        <taxon>Pseudomonadati</taxon>
        <taxon>Pseudomonadota</taxon>
        <taxon>Gammaproteobacteria</taxon>
        <taxon>Thiotrichales</taxon>
        <taxon>Francisellaceae</taxon>
        <taxon>Francisella</taxon>
    </lineage>
</organism>
<protein>
    <submittedName>
        <fullName evidence="1">Uncharacterized protein</fullName>
    </submittedName>
</protein>
<dbReference type="RefSeq" id="WP_003014284.1">
    <property type="nucleotide sequence ID" value="NZ_CP009693.1"/>
</dbReference>
<name>A0A0B6E1X9_FRATU</name>
<dbReference type="InterPro" id="IPR014541">
    <property type="entry name" value="Amdntrnsf_FN0238"/>
</dbReference>
<dbReference type="KEGG" id="ftv:CH67_500"/>
<dbReference type="SMR" id="A0A0B6E1X9"/>
<dbReference type="PANTHER" id="PTHR43224:SF1">
    <property type="entry name" value="AMIDINOTRANSFERASE"/>
    <property type="match status" value="1"/>
</dbReference>
<dbReference type="KEGG" id="ftc:DA46_494"/>
<reference evidence="1" key="1">
    <citation type="submission" date="2019-08" db="EMBL/GenBank/DDBJ databases">
        <authorList>
            <person name="Busch A."/>
        </authorList>
    </citation>
    <scope>NUCLEOTIDE SEQUENCE</scope>
    <source>
        <strain evidence="1">17T1429</strain>
    </source>
</reference>
<sequence>MSAQVSDAVLMVDPEYFALNTQKTDSDDAFRRAVRLNEKAIQALARDEFYEMVNYIRSKDIKVIIMKSPKNAADAVFTNDWLSTYIINGQGYIFIYPMYSESRRCEIQPQQLLQTLESELKIKYKLKDFRGDHSEALEGNAALVFDNSTKKVFLSKSPRADEKLAKKVADELGYELITFTSYDHKDRPIYQTTQMLSIGEKLIFVCLESIKCDKDRDIVAQALHQSNKTIVDVSQKQVHLRCCNSLEVKNKQGKSYLILSTTADMGFTDQQKQLIDLHCTRLLCHVKTIEDFGGGTARCMVAEILKP</sequence>
<dbReference type="Pfam" id="PF19420">
    <property type="entry name" value="DDAH_eukar"/>
    <property type="match status" value="1"/>
</dbReference>
<proteinExistence type="predicted"/>
<evidence type="ECO:0000313" key="1">
    <source>
        <dbReference type="EMBL" id="NDR88781.1"/>
    </source>
</evidence>
<dbReference type="Gene3D" id="3.75.10.10">
    <property type="entry name" value="L-arginine/glycine Amidinotransferase, Chain A"/>
    <property type="match status" value="1"/>
</dbReference>
<dbReference type="PANTHER" id="PTHR43224">
    <property type="entry name" value="AMIDINOTRANSFERASE"/>
    <property type="match status" value="1"/>
</dbReference>
<reference evidence="1" key="2">
    <citation type="submission" date="2020-02" db="EMBL/GenBank/DDBJ databases">
        <title>Using affinity propagation clustering for identifying bacterial clades and subclades with whole-genome sequences of Francisella tularensis.</title>
        <authorList>
            <person name="Homeier-Bachmann T."/>
            <person name="Abdel-Glil M.Y."/>
            <person name="Hackbart A."/>
            <person name="Hotzel H."/>
            <person name="Tomaso H."/>
        </authorList>
    </citation>
    <scope>NUCLEOTIDE SEQUENCE</scope>
    <source>
        <strain evidence="1">17T1429</strain>
    </source>
</reference>
<gene>
    <name evidence="1" type="ORF">FWJ04_03605</name>
</gene>